<reference evidence="17" key="1">
    <citation type="journal article" date="2022" name="bioRxiv">
        <title>Deciphering the potential niche of two novel black yeast fungi from a biological soil crust based on their genomes, phenotypes, and melanin regulation.</title>
        <authorList>
            <consortium name="DOE Joint Genome Institute"/>
            <person name="Carr E.C."/>
            <person name="Barton Q."/>
            <person name="Grambo S."/>
            <person name="Sullivan M."/>
            <person name="Renfro C.M."/>
            <person name="Kuo A."/>
            <person name="Pangilinan J."/>
            <person name="Lipzen A."/>
            <person name="Keymanesh K."/>
            <person name="Savage E."/>
            <person name="Barry K."/>
            <person name="Grigoriev I.V."/>
            <person name="Riekhof W.R."/>
            <person name="Harris S.S."/>
        </authorList>
    </citation>
    <scope>NUCLEOTIDE SEQUENCE</scope>
    <source>
        <strain evidence="17">JF 03-4F</strain>
    </source>
</reference>
<evidence type="ECO:0000256" key="4">
    <source>
        <dbReference type="ARBA" id="ARBA00022729"/>
    </source>
</evidence>
<feature type="transmembrane region" description="Helical" evidence="16">
    <location>
        <begin position="21"/>
        <end position="37"/>
    </location>
</feature>
<comment type="catalytic activity">
    <reaction evidence="14">
        <text>[(1-&gt;4)-alpha-D-galacturonosyl](n) + H2O = alpha-D-galacturonate + [(1-&gt;4)-alpha-D-galacturonosyl](n-1)</text>
        <dbReference type="Rhea" id="RHEA:14117"/>
        <dbReference type="Rhea" id="RHEA-COMP:14570"/>
        <dbReference type="Rhea" id="RHEA-COMP:14572"/>
        <dbReference type="ChEBI" id="CHEBI:15377"/>
        <dbReference type="ChEBI" id="CHEBI:58658"/>
        <dbReference type="ChEBI" id="CHEBI:140523"/>
        <dbReference type="EC" id="3.2.1.67"/>
    </reaction>
</comment>
<protein>
    <recommendedName>
        <fullName evidence="13">galacturonan 1,4-alpha-galacturonidase</fullName>
        <ecNumber evidence="13">3.2.1.67</ecNumber>
    </recommendedName>
</protein>
<evidence type="ECO:0000313" key="17">
    <source>
        <dbReference type="EMBL" id="KAI1618549.1"/>
    </source>
</evidence>
<dbReference type="PANTHER" id="PTHR31736">
    <property type="match status" value="1"/>
</dbReference>
<evidence type="ECO:0000256" key="1">
    <source>
        <dbReference type="ARBA" id="ARBA00004613"/>
    </source>
</evidence>
<dbReference type="AlphaFoldDB" id="A0AAN6IKG8"/>
<accession>A0AAN6IKG8</accession>
<dbReference type="InterPro" id="IPR011050">
    <property type="entry name" value="Pectin_lyase_fold/virulence"/>
</dbReference>
<evidence type="ECO:0000256" key="9">
    <source>
        <dbReference type="ARBA" id="ARBA00023295"/>
    </source>
</evidence>
<keyword evidence="18" id="KW-1185">Reference proteome</keyword>
<evidence type="ECO:0000256" key="3">
    <source>
        <dbReference type="ARBA" id="ARBA00022525"/>
    </source>
</evidence>
<evidence type="ECO:0000313" key="18">
    <source>
        <dbReference type="Proteomes" id="UP001203852"/>
    </source>
</evidence>
<dbReference type="EC" id="3.2.1.67" evidence="13"/>
<comment type="similarity">
    <text evidence="2 15">Belongs to the glycosyl hydrolase 28 family.</text>
</comment>
<evidence type="ECO:0000256" key="11">
    <source>
        <dbReference type="ARBA" id="ARBA00023326"/>
    </source>
</evidence>
<keyword evidence="16" id="KW-0472">Membrane</keyword>
<evidence type="ECO:0000256" key="8">
    <source>
        <dbReference type="ARBA" id="ARBA00023277"/>
    </source>
</evidence>
<evidence type="ECO:0000256" key="2">
    <source>
        <dbReference type="ARBA" id="ARBA00008834"/>
    </source>
</evidence>
<keyword evidence="6" id="KW-1015">Disulfide bond</keyword>
<keyword evidence="16" id="KW-0812">Transmembrane</keyword>
<dbReference type="GO" id="GO:0016829">
    <property type="term" value="F:lyase activity"/>
    <property type="evidence" value="ECO:0007669"/>
    <property type="project" value="UniProtKB-KW"/>
</dbReference>
<keyword evidence="4" id="KW-0732">Signal</keyword>
<evidence type="ECO:0000256" key="16">
    <source>
        <dbReference type="SAM" id="Phobius"/>
    </source>
</evidence>
<gene>
    <name evidence="17" type="ORF">EDD36DRAFT_35310</name>
</gene>
<comment type="subcellular location">
    <subcellularLocation>
        <location evidence="1">Secreted</location>
    </subcellularLocation>
</comment>
<evidence type="ECO:0000256" key="5">
    <source>
        <dbReference type="ARBA" id="ARBA00022801"/>
    </source>
</evidence>
<keyword evidence="16" id="KW-1133">Transmembrane helix</keyword>
<dbReference type="Gene3D" id="2.160.20.10">
    <property type="entry name" value="Single-stranded right-handed beta-helix, Pectin lyase-like"/>
    <property type="match status" value="1"/>
</dbReference>
<evidence type="ECO:0000256" key="7">
    <source>
        <dbReference type="ARBA" id="ARBA00023180"/>
    </source>
</evidence>
<evidence type="ECO:0000256" key="10">
    <source>
        <dbReference type="ARBA" id="ARBA00023316"/>
    </source>
</evidence>
<keyword evidence="10" id="KW-0961">Cell wall biogenesis/degradation</keyword>
<dbReference type="PANTHER" id="PTHR31736:SF12">
    <property type="entry name" value="EXO-POLYGALACTURONASE, PUTATIVE-RELATED"/>
    <property type="match status" value="1"/>
</dbReference>
<dbReference type="GO" id="GO:0004650">
    <property type="term" value="F:polygalacturonase activity"/>
    <property type="evidence" value="ECO:0007669"/>
    <property type="project" value="InterPro"/>
</dbReference>
<keyword evidence="8" id="KW-0119">Carbohydrate metabolism</keyword>
<evidence type="ECO:0000256" key="14">
    <source>
        <dbReference type="ARBA" id="ARBA00048766"/>
    </source>
</evidence>
<dbReference type="Pfam" id="PF00295">
    <property type="entry name" value="Glyco_hydro_28"/>
    <property type="match status" value="2"/>
</dbReference>
<comment type="caution">
    <text evidence="17">The sequence shown here is derived from an EMBL/GenBank/DDBJ whole genome shotgun (WGS) entry which is preliminary data.</text>
</comment>
<keyword evidence="9 15" id="KW-0326">Glycosidase</keyword>
<dbReference type="GO" id="GO:0000272">
    <property type="term" value="P:polysaccharide catabolic process"/>
    <property type="evidence" value="ECO:0007669"/>
    <property type="project" value="UniProtKB-KW"/>
</dbReference>
<sequence>MPADSSQRAYKDESEHKQAPWLLAFSVLLVAGLAFFADRVHSQSSTFTATTIYFPQAATTSVYSAETTLPYHKNASYPYLGQAPTQAAFPSLSTPTGSHCVVTPLGWGQDDSSQILAAVEQCGVNGTITLPAPYVYTVSHRMHMYLENARFEIFGTLSFTPDLTYWIDNSFRVEFQNQSTAWIVEGQNFTIDGGGWMQGGVDGNGQAWMTHAAGLSNQFGRPIVLSIYNASNVVITNFSIRQPQFWSFWVQDSYNVEISSVCINGTNTDPYGNSSNFETNIDGLDSLRVDHLLIKDWVFHGGDDCLAPKGNTTNMLISNMTCVGGGIAFGSIGQYVDSPDYISNVTATNISVSQDVNPRTGGAAVAGGAYFKSWVGKEEGTPPQGGGGGTGRVSNVTFQGLTTHNTSQAVFINKCYFKVADQANYCDTSTLEFEDLSFSDVSGTVSGKVGVGLNCSAAAPCENIAFANVHLSNSATNASASLTCVNARNVTGLTCNSTITS</sequence>
<dbReference type="InterPro" id="IPR012334">
    <property type="entry name" value="Pectin_lyas_fold"/>
</dbReference>
<dbReference type="Proteomes" id="UP001203852">
    <property type="component" value="Unassembled WGS sequence"/>
</dbReference>
<dbReference type="GO" id="GO:0005576">
    <property type="term" value="C:extracellular region"/>
    <property type="evidence" value="ECO:0007669"/>
    <property type="project" value="UniProtKB-SubCell"/>
</dbReference>
<keyword evidence="11" id="KW-0624">Polysaccharide degradation</keyword>
<evidence type="ECO:0000256" key="15">
    <source>
        <dbReference type="RuleBase" id="RU361169"/>
    </source>
</evidence>
<evidence type="ECO:0000256" key="13">
    <source>
        <dbReference type="ARBA" id="ARBA00038933"/>
    </source>
</evidence>
<proteinExistence type="inferred from homology"/>
<keyword evidence="7" id="KW-0325">Glycoprotein</keyword>
<comment type="function">
    <text evidence="12">Specific in hydrolyzing the terminal glycosidic bond of polygalacturonic acid and oligogalacturonates.</text>
</comment>
<organism evidence="17 18">
    <name type="scientific">Exophiala viscosa</name>
    <dbReference type="NCBI Taxonomy" id="2486360"/>
    <lineage>
        <taxon>Eukaryota</taxon>
        <taxon>Fungi</taxon>
        <taxon>Dikarya</taxon>
        <taxon>Ascomycota</taxon>
        <taxon>Pezizomycotina</taxon>
        <taxon>Eurotiomycetes</taxon>
        <taxon>Chaetothyriomycetidae</taxon>
        <taxon>Chaetothyriales</taxon>
        <taxon>Herpotrichiellaceae</taxon>
        <taxon>Exophiala</taxon>
    </lineage>
</organism>
<dbReference type="SUPFAM" id="SSF51126">
    <property type="entry name" value="Pectin lyase-like"/>
    <property type="match status" value="1"/>
</dbReference>
<name>A0AAN6IKG8_9EURO</name>
<keyword evidence="5 15" id="KW-0378">Hydrolase</keyword>
<keyword evidence="3" id="KW-0964">Secreted</keyword>
<dbReference type="GO" id="GO:0071555">
    <property type="term" value="P:cell wall organization"/>
    <property type="evidence" value="ECO:0007669"/>
    <property type="project" value="UniProtKB-KW"/>
</dbReference>
<evidence type="ECO:0000256" key="6">
    <source>
        <dbReference type="ARBA" id="ARBA00023157"/>
    </source>
</evidence>
<dbReference type="GO" id="GO:0047911">
    <property type="term" value="F:galacturan 1,4-alpha-galacturonidase activity"/>
    <property type="evidence" value="ECO:0007669"/>
    <property type="project" value="UniProtKB-EC"/>
</dbReference>
<dbReference type="EMBL" id="MU404350">
    <property type="protein sequence ID" value="KAI1618549.1"/>
    <property type="molecule type" value="Genomic_DNA"/>
</dbReference>
<evidence type="ECO:0000256" key="12">
    <source>
        <dbReference type="ARBA" id="ARBA00037312"/>
    </source>
</evidence>
<dbReference type="InterPro" id="IPR000743">
    <property type="entry name" value="Glyco_hydro_28"/>
</dbReference>
<keyword evidence="17" id="KW-0456">Lyase</keyword>